<keyword evidence="1" id="KW-0547">Nucleotide-binding</keyword>
<keyword evidence="3" id="KW-0067">ATP-binding</keyword>
<dbReference type="InterPro" id="IPR027417">
    <property type="entry name" value="P-loop_NTPase"/>
</dbReference>
<evidence type="ECO:0000256" key="4">
    <source>
        <dbReference type="SAM" id="MobiDB-lite"/>
    </source>
</evidence>
<dbReference type="OrthoDB" id="423559at2759"/>
<evidence type="ECO:0000259" key="5">
    <source>
        <dbReference type="PROSITE" id="PS51192"/>
    </source>
</evidence>
<accession>A0A815HWK9</accession>
<dbReference type="InterPro" id="IPR050628">
    <property type="entry name" value="SNF2_RAD54_helicase_TF"/>
</dbReference>
<evidence type="ECO:0000313" key="9">
    <source>
        <dbReference type="EMBL" id="CAF4233729.1"/>
    </source>
</evidence>
<dbReference type="GO" id="GO:0006281">
    <property type="term" value="P:DNA repair"/>
    <property type="evidence" value="ECO:0007669"/>
    <property type="project" value="TreeGrafter"/>
</dbReference>
<dbReference type="PROSITE" id="PS51192">
    <property type="entry name" value="HELICASE_ATP_BIND_1"/>
    <property type="match status" value="1"/>
</dbReference>
<dbReference type="AlphaFoldDB" id="A0A815HWK9"/>
<keyword evidence="2" id="KW-0378">Hydrolase</keyword>
<evidence type="ECO:0000256" key="3">
    <source>
        <dbReference type="ARBA" id="ARBA00022840"/>
    </source>
</evidence>
<dbReference type="SUPFAM" id="SSF52540">
    <property type="entry name" value="P-loop containing nucleoside triphosphate hydrolases"/>
    <property type="match status" value="2"/>
</dbReference>
<dbReference type="Pfam" id="PF00176">
    <property type="entry name" value="SNF2-rel_dom"/>
    <property type="match status" value="1"/>
</dbReference>
<dbReference type="GO" id="GO:0005634">
    <property type="term" value="C:nucleus"/>
    <property type="evidence" value="ECO:0007669"/>
    <property type="project" value="TreeGrafter"/>
</dbReference>
<organism evidence="7 10">
    <name type="scientific">Didymodactylos carnosus</name>
    <dbReference type="NCBI Taxonomy" id="1234261"/>
    <lineage>
        <taxon>Eukaryota</taxon>
        <taxon>Metazoa</taxon>
        <taxon>Spiralia</taxon>
        <taxon>Gnathifera</taxon>
        <taxon>Rotifera</taxon>
        <taxon>Eurotatoria</taxon>
        <taxon>Bdelloidea</taxon>
        <taxon>Philodinida</taxon>
        <taxon>Philodinidae</taxon>
        <taxon>Didymodactylos</taxon>
    </lineage>
</organism>
<dbReference type="PANTHER" id="PTHR45626">
    <property type="entry name" value="TRANSCRIPTION TERMINATION FACTOR 2-RELATED"/>
    <property type="match status" value="1"/>
</dbReference>
<dbReference type="Gene3D" id="3.40.50.300">
    <property type="entry name" value="P-loop containing nucleotide triphosphate hydrolases"/>
    <property type="match status" value="1"/>
</dbReference>
<feature type="compositionally biased region" description="Polar residues" evidence="4">
    <location>
        <begin position="132"/>
        <end position="146"/>
    </location>
</feature>
<proteinExistence type="predicted"/>
<dbReference type="InterPro" id="IPR014001">
    <property type="entry name" value="Helicase_ATP-bd"/>
</dbReference>
<keyword evidence="10" id="KW-1185">Reference proteome</keyword>
<dbReference type="EMBL" id="CAJOBC010068289">
    <property type="protein sequence ID" value="CAF4233729.1"/>
    <property type="molecule type" value="Genomic_DNA"/>
</dbReference>
<gene>
    <name evidence="7" type="ORF">GPM918_LOCUS31236</name>
    <name evidence="6" type="ORF">OVA965_LOCUS23891</name>
    <name evidence="9" type="ORF">SRO942_LOCUS31872</name>
    <name evidence="8" type="ORF">TMI583_LOCUS24610</name>
</gene>
<dbReference type="Pfam" id="PF00271">
    <property type="entry name" value="Helicase_C"/>
    <property type="match status" value="1"/>
</dbReference>
<reference evidence="7" key="1">
    <citation type="submission" date="2021-02" db="EMBL/GenBank/DDBJ databases">
        <authorList>
            <person name="Nowell W R."/>
        </authorList>
    </citation>
    <scope>NUCLEOTIDE SEQUENCE</scope>
</reference>
<evidence type="ECO:0000313" key="10">
    <source>
        <dbReference type="Proteomes" id="UP000663829"/>
    </source>
</evidence>
<dbReference type="InterPro" id="IPR000330">
    <property type="entry name" value="SNF2_N"/>
</dbReference>
<dbReference type="EMBL" id="CAJNOQ010015258">
    <property type="protein sequence ID" value="CAF1357994.1"/>
    <property type="molecule type" value="Genomic_DNA"/>
</dbReference>
<dbReference type="SMART" id="SM00487">
    <property type="entry name" value="DEXDc"/>
    <property type="match status" value="1"/>
</dbReference>
<name>A0A815HWK9_9BILA</name>
<dbReference type="GO" id="GO:0008094">
    <property type="term" value="F:ATP-dependent activity, acting on DNA"/>
    <property type="evidence" value="ECO:0007669"/>
    <property type="project" value="TreeGrafter"/>
</dbReference>
<feature type="domain" description="Helicase ATP-binding" evidence="5">
    <location>
        <begin position="226"/>
        <end position="409"/>
    </location>
</feature>
<evidence type="ECO:0000256" key="2">
    <source>
        <dbReference type="ARBA" id="ARBA00022801"/>
    </source>
</evidence>
<evidence type="ECO:0000313" key="8">
    <source>
        <dbReference type="EMBL" id="CAF4009079.1"/>
    </source>
</evidence>
<dbReference type="Proteomes" id="UP000663829">
    <property type="component" value="Unassembled WGS sequence"/>
</dbReference>
<evidence type="ECO:0000313" key="6">
    <source>
        <dbReference type="EMBL" id="CAF1198971.1"/>
    </source>
</evidence>
<dbReference type="PANTHER" id="PTHR45626:SF50">
    <property type="entry name" value="TRANSCRIPTION TERMINATION FACTOR 2"/>
    <property type="match status" value="1"/>
</dbReference>
<dbReference type="Proteomes" id="UP000682733">
    <property type="component" value="Unassembled WGS sequence"/>
</dbReference>
<feature type="compositionally biased region" description="Pro residues" evidence="4">
    <location>
        <begin position="75"/>
        <end position="84"/>
    </location>
</feature>
<dbReference type="EMBL" id="CAJNOK010014162">
    <property type="protein sequence ID" value="CAF1198971.1"/>
    <property type="molecule type" value="Genomic_DNA"/>
</dbReference>
<dbReference type="Proteomes" id="UP000677228">
    <property type="component" value="Unassembled WGS sequence"/>
</dbReference>
<dbReference type="GO" id="GO:0016787">
    <property type="term" value="F:hydrolase activity"/>
    <property type="evidence" value="ECO:0007669"/>
    <property type="project" value="UniProtKB-KW"/>
</dbReference>
<dbReference type="CDD" id="cd18008">
    <property type="entry name" value="DEXDc_SHPRH-like"/>
    <property type="match status" value="1"/>
</dbReference>
<dbReference type="GO" id="GO:0005524">
    <property type="term" value="F:ATP binding"/>
    <property type="evidence" value="ECO:0007669"/>
    <property type="project" value="UniProtKB-KW"/>
</dbReference>
<evidence type="ECO:0000256" key="1">
    <source>
        <dbReference type="ARBA" id="ARBA00022741"/>
    </source>
</evidence>
<dbReference type="Gene3D" id="3.40.50.10810">
    <property type="entry name" value="Tandem AAA-ATPase domain"/>
    <property type="match status" value="1"/>
</dbReference>
<dbReference type="InterPro" id="IPR038718">
    <property type="entry name" value="SNF2-like_sf"/>
</dbReference>
<sequence length="666" mass="76499">MSDSQLSHPFGQGYFPPAYKFNTNRITSNNQQSQKYVSTTNAVHYQNQSSTKLPQQSTTSTNSFQRWNSASTFKQPPPAQPPTLFPRHNSASSLTQQQQQQKTLSSNNAAPAASHIQTYIHDHFSLSSSSSRWRPNQSTGGSQQQPKLIGLTTVPRTNNPTSTVSKFQLISSADTRRMPEVEIALKQLLLNIQTSPKEGDEIQEPITLKEVQLHPYQRYALAWMNWREQTAPSGGILADDMGLGKTVTTVAFILYRMESSSITTASSSTNEKLIPTTLIVVPATLMHHWEAEIDRLSSMRCYIYHGSSRKREIERGIKFKQYDVVLTSYEIVRSEYGQQTTAIEQSNPLFSVKWTRVILDEAHRIRSHTTQTAHACVGLVAIYRWCLTGTPIHNKADDFYSLLKFLHYEPFDIHGTWKIFISNKEKFQERMKCLVSALLLRRTKQDKNHLGQPLVPLPSRTVVDIWLNLCDVERNYYEKIRSNMTSTYQKFLRLRQQKQKTNTVVLFTLMLKLRQACNHLSLVQRISSDDGQDVLDEVKKDVDLELSMFNLDLNDTLTNDENIQNTQNDMAKQQFDQTYMSTKLKCLLDKLNEIVKQKQEKCIVVSSWVGMLDIIRFHLHKKLLIRTSTISGQVKISERQQIVKQFNDSNDKLNMVRSILSLFPFY</sequence>
<dbReference type="EMBL" id="CAJOBA010035692">
    <property type="protein sequence ID" value="CAF4009079.1"/>
    <property type="molecule type" value="Genomic_DNA"/>
</dbReference>
<dbReference type="InterPro" id="IPR001650">
    <property type="entry name" value="Helicase_C-like"/>
</dbReference>
<feature type="region of interest" description="Disordered" evidence="4">
    <location>
        <begin position="69"/>
        <end position="111"/>
    </location>
</feature>
<protein>
    <recommendedName>
        <fullName evidence="5">Helicase ATP-binding domain-containing protein</fullName>
    </recommendedName>
</protein>
<feature type="region of interest" description="Disordered" evidence="4">
    <location>
        <begin position="127"/>
        <end position="146"/>
    </location>
</feature>
<comment type="caution">
    <text evidence="7">The sequence shown here is derived from an EMBL/GenBank/DDBJ whole genome shotgun (WGS) entry which is preliminary data.</text>
</comment>
<dbReference type="Proteomes" id="UP000681722">
    <property type="component" value="Unassembled WGS sequence"/>
</dbReference>
<evidence type="ECO:0000313" key="7">
    <source>
        <dbReference type="EMBL" id="CAF1357994.1"/>
    </source>
</evidence>